<feature type="signal peptide" evidence="10">
    <location>
        <begin position="1"/>
        <end position="50"/>
    </location>
</feature>
<dbReference type="GO" id="GO:0006508">
    <property type="term" value="P:proteolysis"/>
    <property type="evidence" value="ECO:0007669"/>
    <property type="project" value="InterPro"/>
</dbReference>
<dbReference type="SUPFAM" id="SSF56601">
    <property type="entry name" value="beta-lactamase/transpeptidase-like"/>
    <property type="match status" value="1"/>
</dbReference>
<evidence type="ECO:0000256" key="2">
    <source>
        <dbReference type="ARBA" id="ARBA00022729"/>
    </source>
</evidence>
<evidence type="ECO:0000256" key="7">
    <source>
        <dbReference type="PIRSR" id="PIRSR618044-1"/>
    </source>
</evidence>
<feature type="domain" description="Peptidase S11 D-alanyl-D-alanine carboxypeptidase A N-terminal" evidence="11">
    <location>
        <begin position="108"/>
        <end position="326"/>
    </location>
</feature>
<dbReference type="InterPro" id="IPR012338">
    <property type="entry name" value="Beta-lactam/transpept-like"/>
</dbReference>
<reference evidence="12 13" key="1">
    <citation type="submission" date="2020-04" db="EMBL/GenBank/DDBJ databases">
        <authorList>
            <person name="De Canck E."/>
        </authorList>
    </citation>
    <scope>NUCLEOTIDE SEQUENCE [LARGE SCALE GENOMIC DNA]</scope>
    <source>
        <strain evidence="12 13">LMG 6000</strain>
    </source>
</reference>
<dbReference type="GO" id="GO:0009252">
    <property type="term" value="P:peptidoglycan biosynthetic process"/>
    <property type="evidence" value="ECO:0007669"/>
    <property type="project" value="UniProtKB-KW"/>
</dbReference>
<name>A0A6S7F582_9BURK</name>
<feature type="chain" id="PRO_5028969330" description="Peptidase S11 D-alanyl-D-alanine carboxypeptidase A N-terminal domain-containing protein" evidence="10">
    <location>
        <begin position="51"/>
        <end position="350"/>
    </location>
</feature>
<dbReference type="PRINTS" id="PR00725">
    <property type="entry name" value="DADACBPTASE1"/>
</dbReference>
<dbReference type="AlphaFoldDB" id="A0A6S7F582"/>
<feature type="active site" description="Proton acceptor" evidence="7">
    <location>
        <position position="141"/>
    </location>
</feature>
<evidence type="ECO:0000256" key="8">
    <source>
        <dbReference type="PIRSR" id="PIRSR618044-2"/>
    </source>
</evidence>
<dbReference type="GO" id="GO:0071555">
    <property type="term" value="P:cell wall organization"/>
    <property type="evidence" value="ECO:0007669"/>
    <property type="project" value="UniProtKB-KW"/>
</dbReference>
<sequence>MHIASNALPWALPAYRGAVVALILRQISMSLLLAALWAAAAASLPAPAHAQVANFHPCNSQPSLPMCLHGYGKRIAVQRWGAQPEPLDPDAALNAPLVTRDPAKEIGKLKSTTILVQDMDTSEVLFARNEGAVRPIASITKLMAALTLVKAGLPMDEIITIDASDTRSSSELPSRLTAGTKLSRADLLRLALVPSENSAAQALGRTYTGGTAAFVAAMNAEARALGMTDSSFAEPSGLSNENQSSARDLVKLLEAISTQPLIRQYTGETSYQAAGQTFRNTNILVGRPQWDILVSKTGTTREAGDCLVMAVKVGQRNLAMVLLNAQGTNGSRFGDAVRLRRVLDSRFASR</sequence>
<dbReference type="PANTHER" id="PTHR21581">
    <property type="entry name" value="D-ALANYL-D-ALANINE CARBOXYPEPTIDASE"/>
    <property type="match status" value="1"/>
</dbReference>
<evidence type="ECO:0000256" key="4">
    <source>
        <dbReference type="ARBA" id="ARBA00022960"/>
    </source>
</evidence>
<dbReference type="EMBL" id="CADILH010000001">
    <property type="protein sequence ID" value="CAB3929579.1"/>
    <property type="molecule type" value="Genomic_DNA"/>
</dbReference>
<dbReference type="InterPro" id="IPR018044">
    <property type="entry name" value="Peptidase_S11"/>
</dbReference>
<organism evidence="12 13">
    <name type="scientific">Achromobacter insolitus</name>
    <dbReference type="NCBI Taxonomy" id="217204"/>
    <lineage>
        <taxon>Bacteria</taxon>
        <taxon>Pseudomonadati</taxon>
        <taxon>Pseudomonadota</taxon>
        <taxon>Betaproteobacteria</taxon>
        <taxon>Burkholderiales</taxon>
        <taxon>Alcaligenaceae</taxon>
        <taxon>Achromobacter</taxon>
    </lineage>
</organism>
<evidence type="ECO:0000256" key="6">
    <source>
        <dbReference type="ARBA" id="ARBA00023316"/>
    </source>
</evidence>
<dbReference type="PANTHER" id="PTHR21581:SF26">
    <property type="entry name" value="D-ALANYL-D-ALANINE ENDOPEPTIDASE"/>
    <property type="match status" value="1"/>
</dbReference>
<feature type="active site" evidence="7">
    <location>
        <position position="195"/>
    </location>
</feature>
<evidence type="ECO:0000313" key="13">
    <source>
        <dbReference type="Proteomes" id="UP000494183"/>
    </source>
</evidence>
<feature type="active site" description="Acyl-ester intermediate" evidence="7">
    <location>
        <position position="138"/>
    </location>
</feature>
<dbReference type="Proteomes" id="UP000494183">
    <property type="component" value="Unassembled WGS sequence"/>
</dbReference>
<keyword evidence="2 10" id="KW-0732">Signal</keyword>
<keyword evidence="6" id="KW-0961">Cell wall biogenesis/degradation</keyword>
<dbReference type="Pfam" id="PF00768">
    <property type="entry name" value="Peptidase_S11"/>
    <property type="match status" value="1"/>
</dbReference>
<comment type="similarity">
    <text evidence="1 9">Belongs to the peptidase S11 family.</text>
</comment>
<accession>A0A6S7F582</accession>
<protein>
    <recommendedName>
        <fullName evidence="11">Peptidase S11 D-alanyl-D-alanine carboxypeptidase A N-terminal domain-containing protein</fullName>
    </recommendedName>
</protein>
<gene>
    <name evidence="12" type="ORF">LMG6000_00632</name>
</gene>
<dbReference type="Gene3D" id="3.40.710.10">
    <property type="entry name" value="DD-peptidase/beta-lactamase superfamily"/>
    <property type="match status" value="1"/>
</dbReference>
<evidence type="ECO:0000256" key="1">
    <source>
        <dbReference type="ARBA" id="ARBA00007164"/>
    </source>
</evidence>
<evidence type="ECO:0000256" key="9">
    <source>
        <dbReference type="RuleBase" id="RU004016"/>
    </source>
</evidence>
<dbReference type="GO" id="GO:0008360">
    <property type="term" value="P:regulation of cell shape"/>
    <property type="evidence" value="ECO:0007669"/>
    <property type="project" value="UniProtKB-KW"/>
</dbReference>
<dbReference type="InterPro" id="IPR001967">
    <property type="entry name" value="Peptidase_S11_N"/>
</dbReference>
<evidence type="ECO:0000259" key="11">
    <source>
        <dbReference type="Pfam" id="PF00768"/>
    </source>
</evidence>
<evidence type="ECO:0000256" key="5">
    <source>
        <dbReference type="ARBA" id="ARBA00022984"/>
    </source>
</evidence>
<keyword evidence="5" id="KW-0573">Peptidoglycan synthesis</keyword>
<dbReference type="GO" id="GO:0009002">
    <property type="term" value="F:serine-type D-Ala-D-Ala carboxypeptidase activity"/>
    <property type="evidence" value="ECO:0007669"/>
    <property type="project" value="InterPro"/>
</dbReference>
<feature type="binding site" evidence="8">
    <location>
        <position position="296"/>
    </location>
    <ligand>
        <name>substrate</name>
    </ligand>
</feature>
<evidence type="ECO:0000256" key="10">
    <source>
        <dbReference type="SAM" id="SignalP"/>
    </source>
</evidence>
<evidence type="ECO:0000313" key="12">
    <source>
        <dbReference type="EMBL" id="CAB3929579.1"/>
    </source>
</evidence>
<keyword evidence="4" id="KW-0133">Cell shape</keyword>
<keyword evidence="13" id="KW-1185">Reference proteome</keyword>
<keyword evidence="3" id="KW-0378">Hydrolase</keyword>
<evidence type="ECO:0000256" key="3">
    <source>
        <dbReference type="ARBA" id="ARBA00022801"/>
    </source>
</evidence>
<proteinExistence type="inferred from homology"/>